<sequence>MEFHKAHNFSNYNQNLNANSVQKLCICERKRNDLIVCSRCNQSFVGRLSQPCPKHPEVIFLMDARQCALCGAHSAFLKVSKQ</sequence>
<proteinExistence type="predicted"/>
<keyword evidence="1" id="KW-1185">Reference proteome</keyword>
<dbReference type="GeneID" id="108080630"/>
<evidence type="ECO:0000313" key="2">
    <source>
        <dbReference type="RefSeq" id="XP_017030943.1"/>
    </source>
</evidence>
<dbReference type="AlphaFoldDB" id="A0A6P4J8N8"/>
<dbReference type="OrthoDB" id="7808876at2759"/>
<name>A0A6P4J8N8_DROKI</name>
<dbReference type="RefSeq" id="XP_017030943.1">
    <property type="nucleotide sequence ID" value="XM_017175454.3"/>
</dbReference>
<reference evidence="2" key="1">
    <citation type="submission" date="2025-08" db="UniProtKB">
        <authorList>
            <consortium name="RefSeq"/>
        </authorList>
    </citation>
    <scope>IDENTIFICATION</scope>
    <source>
        <strain evidence="2">14028-0561.14</strain>
        <tissue evidence="2">Whole fly</tissue>
    </source>
</reference>
<protein>
    <submittedName>
        <fullName evidence="2">Uncharacterized protein CG13380-like</fullName>
    </submittedName>
</protein>
<accession>A0A6P4J8N8</accession>
<gene>
    <name evidence="2" type="primary">LOC108080630</name>
</gene>
<dbReference type="Proteomes" id="UP001652661">
    <property type="component" value="Chromosome 3L"/>
</dbReference>
<evidence type="ECO:0000313" key="1">
    <source>
        <dbReference type="Proteomes" id="UP001652661"/>
    </source>
</evidence>
<organism evidence="1 2">
    <name type="scientific">Drosophila kikkawai</name>
    <name type="common">Fruit fly</name>
    <dbReference type="NCBI Taxonomy" id="30033"/>
    <lineage>
        <taxon>Eukaryota</taxon>
        <taxon>Metazoa</taxon>
        <taxon>Ecdysozoa</taxon>
        <taxon>Arthropoda</taxon>
        <taxon>Hexapoda</taxon>
        <taxon>Insecta</taxon>
        <taxon>Pterygota</taxon>
        <taxon>Neoptera</taxon>
        <taxon>Endopterygota</taxon>
        <taxon>Diptera</taxon>
        <taxon>Brachycera</taxon>
        <taxon>Muscomorpha</taxon>
        <taxon>Ephydroidea</taxon>
        <taxon>Drosophilidae</taxon>
        <taxon>Drosophila</taxon>
        <taxon>Sophophora</taxon>
    </lineage>
</organism>
<dbReference type="OMA" id="MDARQCA"/>